<dbReference type="Proteomes" id="UP001652582">
    <property type="component" value="Chromosome 20"/>
</dbReference>
<feature type="binding site" evidence="2">
    <location>
        <position position="193"/>
    </location>
    <ligand>
        <name>Zn(2+)</name>
        <dbReference type="ChEBI" id="CHEBI:29105"/>
        <note>catalytic</note>
    </ligand>
</feature>
<keyword evidence="1 6" id="KW-0482">Metalloprotease</keyword>
<dbReference type="PROSITE" id="PS50215">
    <property type="entry name" value="ADAM_MEPRO"/>
    <property type="match status" value="1"/>
</dbReference>
<feature type="binding site" evidence="2">
    <location>
        <position position="203"/>
    </location>
    <ligand>
        <name>Zn(2+)</name>
        <dbReference type="ChEBI" id="CHEBI:29105"/>
        <note>catalytic</note>
    </ligand>
</feature>
<accession>A0A6J1MM48</accession>
<feature type="domain" description="Peptidase M12B" evidence="4">
    <location>
        <begin position="43"/>
        <end position="245"/>
    </location>
</feature>
<evidence type="ECO:0000313" key="5">
    <source>
        <dbReference type="Proteomes" id="UP001652582"/>
    </source>
</evidence>
<dbReference type="GO" id="GO:0006508">
    <property type="term" value="P:proteolysis"/>
    <property type="evidence" value="ECO:0007669"/>
    <property type="project" value="InterPro"/>
</dbReference>
<dbReference type="PROSITE" id="PS51257">
    <property type="entry name" value="PROKAR_LIPOPROTEIN"/>
    <property type="match status" value="1"/>
</dbReference>
<dbReference type="GO" id="GO:0046872">
    <property type="term" value="F:metal ion binding"/>
    <property type="evidence" value="ECO:0007669"/>
    <property type="project" value="UniProtKB-KW"/>
</dbReference>
<evidence type="ECO:0000256" key="2">
    <source>
        <dbReference type="PROSITE-ProRule" id="PRU00276"/>
    </source>
</evidence>
<keyword evidence="2" id="KW-0479">Metal-binding</keyword>
<dbReference type="SUPFAM" id="SSF55486">
    <property type="entry name" value="Metalloproteases ('zincins'), catalytic domain"/>
    <property type="match status" value="1"/>
</dbReference>
<dbReference type="KEGG" id="bany:112044850"/>
<dbReference type="RefSeq" id="XP_023936600.1">
    <property type="nucleotide sequence ID" value="XM_024080832.2"/>
</dbReference>
<keyword evidence="1 6" id="KW-0645">Protease</keyword>
<dbReference type="InterPro" id="IPR024079">
    <property type="entry name" value="MetalloPept_cat_dom_sf"/>
</dbReference>
<feature type="binding site" evidence="2">
    <location>
        <position position="197"/>
    </location>
    <ligand>
        <name>Zn(2+)</name>
        <dbReference type="ChEBI" id="CHEBI:29105"/>
        <note>catalytic</note>
    </ligand>
</feature>
<keyword evidence="1 6" id="KW-0378">Hydrolase</keyword>
<dbReference type="OrthoDB" id="10035764at2759"/>
<feature type="chain" id="PRO_5026871123" evidence="3">
    <location>
        <begin position="20"/>
        <end position="266"/>
    </location>
</feature>
<dbReference type="Pfam" id="PF01421">
    <property type="entry name" value="Reprolysin"/>
    <property type="match status" value="1"/>
</dbReference>
<keyword evidence="3" id="KW-0732">Signal</keyword>
<feature type="signal peptide" evidence="3">
    <location>
        <begin position="1"/>
        <end position="19"/>
    </location>
</feature>
<dbReference type="Gene3D" id="3.40.390.10">
    <property type="entry name" value="Collagenase (Catalytic Domain)"/>
    <property type="match status" value="1"/>
</dbReference>
<dbReference type="PANTHER" id="PTHR11905">
    <property type="entry name" value="ADAM A DISINTEGRIN AND METALLOPROTEASE DOMAIN"/>
    <property type="match status" value="1"/>
</dbReference>
<dbReference type="InterPro" id="IPR001590">
    <property type="entry name" value="Peptidase_M12B"/>
</dbReference>
<proteinExistence type="predicted"/>
<evidence type="ECO:0000256" key="1">
    <source>
        <dbReference type="ARBA" id="ARBA00023049"/>
    </source>
</evidence>
<keyword evidence="5" id="KW-1185">Reference proteome</keyword>
<protein>
    <submittedName>
        <fullName evidence="6">Snake venom metalloproteinase atroxase</fullName>
    </submittedName>
</protein>
<sequence length="266" mass="30803">MPVTMRVCLILLLISLGLASCGQIPLKSTMTYLTKENHKNNNITIKVMVHFDKTLTRKLVKEHKIKTRKKLKLVTHGILDEAKNYFKHSSLNQNVNFKLLDTRFLKDSKNLLSNKDARVYLKNYCDWQTKKKVAANTLYYSVLFTGMDLFHMKNGKLVKTSTGRSYTKGACHVKKSCALIEWNPKLVGFLVAHEIGHSLGMRHDGPPHNRCRDQNHIMATRYEPRRHPKTWTSCSLNTLKQFLNNDHLSWCVKNDNEQGVTFKYLQ</sequence>
<gene>
    <name evidence="6" type="primary">LOC112044850</name>
</gene>
<dbReference type="GO" id="GO:0004222">
    <property type="term" value="F:metalloendopeptidase activity"/>
    <property type="evidence" value="ECO:0007669"/>
    <property type="project" value="InterPro"/>
</dbReference>
<dbReference type="AlphaFoldDB" id="A0A6J1MM48"/>
<organism evidence="5 6">
    <name type="scientific">Bicyclus anynana</name>
    <name type="common">Squinting bush brown butterfly</name>
    <dbReference type="NCBI Taxonomy" id="110368"/>
    <lineage>
        <taxon>Eukaryota</taxon>
        <taxon>Metazoa</taxon>
        <taxon>Ecdysozoa</taxon>
        <taxon>Arthropoda</taxon>
        <taxon>Hexapoda</taxon>
        <taxon>Insecta</taxon>
        <taxon>Pterygota</taxon>
        <taxon>Neoptera</taxon>
        <taxon>Endopterygota</taxon>
        <taxon>Lepidoptera</taxon>
        <taxon>Glossata</taxon>
        <taxon>Ditrysia</taxon>
        <taxon>Papilionoidea</taxon>
        <taxon>Nymphalidae</taxon>
        <taxon>Satyrinae</taxon>
        <taxon>Satyrini</taxon>
        <taxon>Mycalesina</taxon>
        <taxon>Bicyclus</taxon>
    </lineage>
</organism>
<dbReference type="PANTHER" id="PTHR11905:SF159">
    <property type="entry name" value="ADAM METALLOPROTEASE"/>
    <property type="match status" value="1"/>
</dbReference>
<name>A0A6J1MM48_BICAN</name>
<reference evidence="6" key="1">
    <citation type="submission" date="2025-08" db="UniProtKB">
        <authorList>
            <consortium name="RefSeq"/>
        </authorList>
    </citation>
    <scope>IDENTIFICATION</scope>
</reference>
<feature type="active site" evidence="2">
    <location>
        <position position="194"/>
    </location>
</feature>
<comment type="caution">
    <text evidence="2">Lacks conserved residue(s) required for the propagation of feature annotation.</text>
</comment>
<keyword evidence="2" id="KW-0862">Zinc</keyword>
<evidence type="ECO:0000256" key="3">
    <source>
        <dbReference type="SAM" id="SignalP"/>
    </source>
</evidence>
<dbReference type="GeneID" id="112044850"/>
<evidence type="ECO:0000259" key="4">
    <source>
        <dbReference type="PROSITE" id="PS50215"/>
    </source>
</evidence>
<evidence type="ECO:0000313" key="6">
    <source>
        <dbReference type="RefSeq" id="XP_023936600.1"/>
    </source>
</evidence>